<comment type="caution">
    <text evidence="14">The sequence shown here is derived from an EMBL/GenBank/DDBJ whole genome shotgun (WGS) entry which is preliminary data.</text>
</comment>
<dbReference type="Proteomes" id="UP000272051">
    <property type="component" value="Unassembled WGS sequence"/>
</dbReference>
<sequence length="256" mass="28342">MIHAIIKFGGSVITEKSKPFTANTYVIDQLAKELSQVNKKMVLVHGGGSYGHTVVLKYGVGIRTRYERLGSSKAKLAMQELNTIVCKALIRHGLYPYSIPPSCIFELSDGQVNSVKVKILRDLLKQNFLPVLYGDVVIDKVKAFTVLSGDEIVCQLAKIMKAKRVIFCLDVDGVYDDDPKKNPSAKLITSLSFKQVEELLSRIPQDLDATKGMYGKLSSILRLKDLGLRVYIINGRKPGLLREALLGEPSLATVIY</sequence>
<keyword evidence="8" id="KW-0414">Isoprene biosynthesis</keyword>
<evidence type="ECO:0000256" key="8">
    <source>
        <dbReference type="ARBA" id="ARBA00023229"/>
    </source>
</evidence>
<dbReference type="InterPro" id="IPR001048">
    <property type="entry name" value="Asp/Glu/Uridylate_kinase"/>
</dbReference>
<dbReference type="InterPro" id="IPR036393">
    <property type="entry name" value="AceGlu_kinase-like_sf"/>
</dbReference>
<evidence type="ECO:0000313" key="13">
    <source>
        <dbReference type="EMBL" id="RLE50166.1"/>
    </source>
</evidence>
<dbReference type="NCBIfam" id="NF040647">
    <property type="entry name" value="IPPK_Arch"/>
    <property type="match status" value="1"/>
</dbReference>
<evidence type="ECO:0000256" key="11">
    <source>
        <dbReference type="PIRSR" id="PIRSR016496-2"/>
    </source>
</evidence>
<dbReference type="InterPro" id="IPR024192">
    <property type="entry name" value="Fosfomycin_R_FomA-type"/>
</dbReference>
<comment type="catalytic activity">
    <reaction evidence="9">
        <text>isopentenyl phosphate + ATP = isopentenyl diphosphate + ADP</text>
        <dbReference type="Rhea" id="RHEA:33963"/>
        <dbReference type="ChEBI" id="CHEBI:30616"/>
        <dbReference type="ChEBI" id="CHEBI:65078"/>
        <dbReference type="ChEBI" id="CHEBI:128769"/>
        <dbReference type="ChEBI" id="CHEBI:456216"/>
        <dbReference type="EC" id="2.7.4.26"/>
    </reaction>
</comment>
<feature type="binding site" evidence="10">
    <location>
        <begin position="175"/>
        <end position="180"/>
    </location>
    <ligand>
        <name>ATP</name>
        <dbReference type="ChEBI" id="CHEBI:30616"/>
    </ligand>
</feature>
<dbReference type="GO" id="GO:0005829">
    <property type="term" value="C:cytosol"/>
    <property type="evidence" value="ECO:0007669"/>
    <property type="project" value="TreeGrafter"/>
</dbReference>
<dbReference type="GO" id="GO:0005524">
    <property type="term" value="F:ATP binding"/>
    <property type="evidence" value="ECO:0007669"/>
    <property type="project" value="UniProtKB-KW"/>
</dbReference>
<dbReference type="EC" id="2.7.4.26" evidence="2"/>
<dbReference type="EMBL" id="QMQV01000003">
    <property type="protein sequence ID" value="RLE50568.1"/>
    <property type="molecule type" value="Genomic_DNA"/>
</dbReference>
<organism evidence="14 16">
    <name type="scientific">Thermoproteota archaeon</name>
    <dbReference type="NCBI Taxonomy" id="2056631"/>
    <lineage>
        <taxon>Archaea</taxon>
        <taxon>Thermoproteota</taxon>
    </lineage>
</organism>
<dbReference type="GO" id="GO:0016114">
    <property type="term" value="P:terpenoid biosynthetic process"/>
    <property type="evidence" value="ECO:0007669"/>
    <property type="project" value="TreeGrafter"/>
</dbReference>
<feature type="binding site" evidence="10">
    <location>
        <position position="52"/>
    </location>
    <ligand>
        <name>substrate</name>
    </ligand>
</feature>
<feature type="site" description="Transition state stabilizer" evidence="11">
    <location>
        <position position="16"/>
    </location>
</feature>
<feature type="binding site" evidence="10">
    <location>
        <position position="149"/>
    </location>
    <ligand>
        <name>substrate</name>
    </ligand>
</feature>
<name>A0A497EV94_9CREN</name>
<evidence type="ECO:0000256" key="7">
    <source>
        <dbReference type="ARBA" id="ARBA00022840"/>
    </source>
</evidence>
<keyword evidence="6 14" id="KW-0418">Kinase</keyword>
<evidence type="ECO:0000256" key="1">
    <source>
        <dbReference type="ARBA" id="ARBA00010540"/>
    </source>
</evidence>
<feature type="domain" description="Aspartate/glutamate/uridylate kinase" evidence="12">
    <location>
        <begin position="5"/>
        <end position="234"/>
    </location>
</feature>
<accession>A0A497EV94</accession>
<dbReference type="GO" id="GO:0102043">
    <property type="term" value="F:isopentenyl phosphate kinase activity"/>
    <property type="evidence" value="ECO:0007669"/>
    <property type="project" value="UniProtKB-EC"/>
</dbReference>
<dbReference type="AlphaFoldDB" id="A0A497EV94"/>
<feature type="binding site" evidence="10">
    <location>
        <position position="48"/>
    </location>
    <ligand>
        <name>ATP</name>
        <dbReference type="ChEBI" id="CHEBI:30616"/>
    </ligand>
</feature>
<dbReference type="PIRSF" id="PIRSF016496">
    <property type="entry name" value="Kin_FomA"/>
    <property type="match status" value="1"/>
</dbReference>
<protein>
    <recommendedName>
        <fullName evidence="3">Isopentenyl phosphate kinase</fullName>
        <ecNumber evidence="2">2.7.4.26</ecNumber>
    </recommendedName>
</protein>
<gene>
    <name evidence="14" type="ORF">DRJ31_00635</name>
    <name evidence="13" type="ORF">DRJ33_07645</name>
</gene>
<comment type="similarity">
    <text evidence="1">Belongs to the isopentenyl phosphate kinase family.</text>
</comment>
<dbReference type="GO" id="GO:0016301">
    <property type="term" value="F:kinase activity"/>
    <property type="evidence" value="ECO:0007669"/>
    <property type="project" value="UniProtKB-KW"/>
</dbReference>
<dbReference type="Gene3D" id="3.40.1160.10">
    <property type="entry name" value="Acetylglutamate kinase-like"/>
    <property type="match status" value="1"/>
</dbReference>
<evidence type="ECO:0000256" key="6">
    <source>
        <dbReference type="ARBA" id="ARBA00022777"/>
    </source>
</evidence>
<dbReference type="EMBL" id="QMQX01000180">
    <property type="protein sequence ID" value="RLE50166.1"/>
    <property type="molecule type" value="Genomic_DNA"/>
</dbReference>
<evidence type="ECO:0000256" key="3">
    <source>
        <dbReference type="ARBA" id="ARBA00017267"/>
    </source>
</evidence>
<proteinExistence type="inferred from homology"/>
<feature type="binding site" evidence="10">
    <location>
        <position position="216"/>
    </location>
    <ligand>
        <name>ATP</name>
        <dbReference type="ChEBI" id="CHEBI:30616"/>
    </ligand>
</feature>
<evidence type="ECO:0000313" key="15">
    <source>
        <dbReference type="Proteomes" id="UP000272051"/>
    </source>
</evidence>
<dbReference type="PANTHER" id="PTHR43654:SF1">
    <property type="entry name" value="ISOPENTENYL PHOSPHATE KINASE"/>
    <property type="match status" value="1"/>
</dbReference>
<feature type="binding site" evidence="10">
    <location>
        <position position="212"/>
    </location>
    <ligand>
        <name>ATP</name>
        <dbReference type="ChEBI" id="CHEBI:30616"/>
    </ligand>
</feature>
<keyword evidence="4" id="KW-0808">Transferase</keyword>
<evidence type="ECO:0000313" key="14">
    <source>
        <dbReference type="EMBL" id="RLE50568.1"/>
    </source>
</evidence>
<reference evidence="15 16" key="1">
    <citation type="submission" date="2018-06" db="EMBL/GenBank/DDBJ databases">
        <title>Extensive metabolic versatility and redundancy in microbially diverse, dynamic hydrothermal sediments.</title>
        <authorList>
            <person name="Dombrowski N."/>
            <person name="Teske A."/>
            <person name="Baker B.J."/>
        </authorList>
    </citation>
    <scope>NUCLEOTIDE SEQUENCE [LARGE SCALE GENOMIC DNA]</scope>
    <source>
        <strain evidence="13">B34_G17</strain>
        <strain evidence="14">B66_G16</strain>
    </source>
</reference>
<feature type="binding site" evidence="10">
    <location>
        <position position="170"/>
    </location>
    <ligand>
        <name>ATP</name>
        <dbReference type="ChEBI" id="CHEBI:30616"/>
    </ligand>
</feature>
<evidence type="ECO:0000313" key="16">
    <source>
        <dbReference type="Proteomes" id="UP000278475"/>
    </source>
</evidence>
<evidence type="ECO:0000256" key="10">
    <source>
        <dbReference type="PIRSR" id="PIRSR016496-1"/>
    </source>
</evidence>
<dbReference type="PANTHER" id="PTHR43654">
    <property type="entry name" value="GLUTAMATE 5-KINASE"/>
    <property type="match status" value="1"/>
</dbReference>
<keyword evidence="5 10" id="KW-0547">Nucleotide-binding</keyword>
<feature type="binding site" evidence="10">
    <location>
        <position position="47"/>
    </location>
    <ligand>
        <name>substrate</name>
    </ligand>
</feature>
<evidence type="ECO:0000256" key="5">
    <source>
        <dbReference type="ARBA" id="ARBA00022741"/>
    </source>
</evidence>
<dbReference type="SUPFAM" id="SSF53633">
    <property type="entry name" value="Carbamate kinase-like"/>
    <property type="match status" value="1"/>
</dbReference>
<evidence type="ECO:0000256" key="4">
    <source>
        <dbReference type="ARBA" id="ARBA00022679"/>
    </source>
</evidence>
<dbReference type="Pfam" id="PF00696">
    <property type="entry name" value="AA_kinase"/>
    <property type="match status" value="1"/>
</dbReference>
<dbReference type="CDD" id="cd04241">
    <property type="entry name" value="AAK_FomA-like"/>
    <property type="match status" value="1"/>
</dbReference>
<feature type="binding site" evidence="10">
    <location>
        <begin position="7"/>
        <end position="11"/>
    </location>
    <ligand>
        <name>ATP</name>
        <dbReference type="ChEBI" id="CHEBI:30616"/>
    </ligand>
</feature>
<evidence type="ECO:0000259" key="12">
    <source>
        <dbReference type="Pfam" id="PF00696"/>
    </source>
</evidence>
<keyword evidence="7 10" id="KW-0067">ATP-binding</keyword>
<dbReference type="Proteomes" id="UP000278475">
    <property type="component" value="Unassembled WGS sequence"/>
</dbReference>
<evidence type="ECO:0000256" key="2">
    <source>
        <dbReference type="ARBA" id="ARBA00012908"/>
    </source>
</evidence>
<evidence type="ECO:0000256" key="9">
    <source>
        <dbReference type="ARBA" id="ARBA00049063"/>
    </source>
</evidence>